<feature type="domain" description="Radical SAM core" evidence="11">
    <location>
        <begin position="13"/>
        <end position="293"/>
    </location>
</feature>
<keyword evidence="5" id="KW-0479">Metal-binding</keyword>
<dbReference type="InterPro" id="IPR034457">
    <property type="entry name" value="Organic_radical-activating"/>
</dbReference>
<dbReference type="InterPro" id="IPR013785">
    <property type="entry name" value="Aldolase_TIM"/>
</dbReference>
<dbReference type="Pfam" id="PF00037">
    <property type="entry name" value="Fer4"/>
    <property type="match status" value="1"/>
</dbReference>
<dbReference type="EMBL" id="DWWM01000049">
    <property type="protein sequence ID" value="HJC36961.1"/>
    <property type="molecule type" value="Genomic_DNA"/>
</dbReference>
<dbReference type="Pfam" id="PF04055">
    <property type="entry name" value="Radical_SAM"/>
    <property type="match status" value="1"/>
</dbReference>
<dbReference type="InterPro" id="IPR017896">
    <property type="entry name" value="4Fe4S_Fe-S-bd"/>
</dbReference>
<feature type="domain" description="4Fe-4S ferredoxin-type" evidence="10">
    <location>
        <begin position="74"/>
        <end position="97"/>
    </location>
</feature>
<evidence type="ECO:0000256" key="7">
    <source>
        <dbReference type="ARBA" id="ARBA00023004"/>
    </source>
</evidence>
<evidence type="ECO:0000256" key="6">
    <source>
        <dbReference type="ARBA" id="ARBA00023002"/>
    </source>
</evidence>
<dbReference type="InterPro" id="IPR007197">
    <property type="entry name" value="rSAM"/>
</dbReference>
<dbReference type="Proteomes" id="UP000823896">
    <property type="component" value="Unassembled WGS sequence"/>
</dbReference>
<dbReference type="InterPro" id="IPR012839">
    <property type="entry name" value="Organic_radical_activase"/>
</dbReference>
<reference evidence="12" key="2">
    <citation type="submission" date="2021-04" db="EMBL/GenBank/DDBJ databases">
        <authorList>
            <person name="Gilroy R."/>
        </authorList>
    </citation>
    <scope>NUCLEOTIDE SEQUENCE</scope>
    <source>
        <strain evidence="12">CHK187-11901</strain>
    </source>
</reference>
<evidence type="ECO:0000256" key="5">
    <source>
        <dbReference type="ARBA" id="ARBA00022723"/>
    </source>
</evidence>
<dbReference type="PROSITE" id="PS51379">
    <property type="entry name" value="4FE4S_FER_2"/>
    <property type="match status" value="2"/>
</dbReference>
<reference evidence="12" key="1">
    <citation type="journal article" date="2021" name="PeerJ">
        <title>Extensive microbial diversity within the chicken gut microbiome revealed by metagenomics and culture.</title>
        <authorList>
            <person name="Gilroy R."/>
            <person name="Ravi A."/>
            <person name="Getino M."/>
            <person name="Pursley I."/>
            <person name="Horton D.L."/>
            <person name="Alikhan N.F."/>
            <person name="Baker D."/>
            <person name="Gharbi K."/>
            <person name="Hall N."/>
            <person name="Watson M."/>
            <person name="Adriaenssens E.M."/>
            <person name="Foster-Nyarko E."/>
            <person name="Jarju S."/>
            <person name="Secka A."/>
            <person name="Antonio M."/>
            <person name="Oren A."/>
            <person name="Chaudhuri R.R."/>
            <person name="La Ragione R."/>
            <person name="Hildebrand F."/>
            <person name="Pallen M.J."/>
        </authorList>
    </citation>
    <scope>NUCLEOTIDE SEQUENCE</scope>
    <source>
        <strain evidence="12">CHK187-11901</strain>
    </source>
</reference>
<dbReference type="GO" id="GO:0051539">
    <property type="term" value="F:4 iron, 4 sulfur cluster binding"/>
    <property type="evidence" value="ECO:0007669"/>
    <property type="project" value="UniProtKB-KW"/>
</dbReference>
<evidence type="ECO:0000256" key="8">
    <source>
        <dbReference type="ARBA" id="ARBA00023014"/>
    </source>
</evidence>
<dbReference type="SFLD" id="SFLDS00029">
    <property type="entry name" value="Radical_SAM"/>
    <property type="match status" value="1"/>
</dbReference>
<keyword evidence="7" id="KW-0408">Iron</keyword>
<dbReference type="InterPro" id="IPR040074">
    <property type="entry name" value="BssD/PflA/YjjW"/>
</dbReference>
<dbReference type="SFLD" id="SFLDG01118">
    <property type="entry name" value="activating_enzymes__group_2"/>
    <property type="match status" value="1"/>
</dbReference>
<keyword evidence="3" id="KW-0004">4Fe-4S</keyword>
<dbReference type="PROSITE" id="PS51918">
    <property type="entry name" value="RADICAL_SAM"/>
    <property type="match status" value="1"/>
</dbReference>
<evidence type="ECO:0000256" key="2">
    <source>
        <dbReference type="ARBA" id="ARBA00009777"/>
    </source>
</evidence>
<comment type="catalytic activity">
    <reaction evidence="9">
        <text>glycyl-[protein] + reduced [flavodoxin] + S-adenosyl-L-methionine = glycin-2-yl radical-[protein] + semiquinone [flavodoxin] + 5'-deoxyadenosine + L-methionine + H(+)</text>
        <dbReference type="Rhea" id="RHEA:61976"/>
        <dbReference type="Rhea" id="RHEA-COMP:10622"/>
        <dbReference type="Rhea" id="RHEA-COMP:14480"/>
        <dbReference type="Rhea" id="RHEA-COMP:15993"/>
        <dbReference type="Rhea" id="RHEA-COMP:15994"/>
        <dbReference type="ChEBI" id="CHEBI:15378"/>
        <dbReference type="ChEBI" id="CHEBI:17319"/>
        <dbReference type="ChEBI" id="CHEBI:29947"/>
        <dbReference type="ChEBI" id="CHEBI:32722"/>
        <dbReference type="ChEBI" id="CHEBI:57618"/>
        <dbReference type="ChEBI" id="CHEBI:57844"/>
        <dbReference type="ChEBI" id="CHEBI:59789"/>
        <dbReference type="ChEBI" id="CHEBI:140311"/>
    </reaction>
</comment>
<dbReference type="GO" id="GO:0016491">
    <property type="term" value="F:oxidoreductase activity"/>
    <property type="evidence" value="ECO:0007669"/>
    <property type="project" value="UniProtKB-KW"/>
</dbReference>
<sequence length="296" mass="33061">MPLVTGIQKYCIHDGDGIRTTVFFKGCPLSCAWCHNPETQRFEQELMQDEERCSGCLRCAQICPVHAAGRHTDHARCLACGQCVDACLSDLRRIAGQMRSVDALFDVLCQDQPFYEGSGGGVTLSGGEVMCADMDEVSALTRRLYDAGISVMIDTCGYAPYAHFQRVLPYVDGFLYDIKSADPLVHARYTGKDNGLILENLERLSHDGARIILRIPLIQEVNGTPAEMKKIIRFLQDKQIKASRVHLLPYHDTGMGKYRQLGRTEPPRFHAPDAQQMQDFLVLFKEAGYTKIKIGG</sequence>
<dbReference type="SUPFAM" id="SSF102114">
    <property type="entry name" value="Radical SAM enzymes"/>
    <property type="match status" value="1"/>
</dbReference>
<keyword evidence="4" id="KW-0949">S-adenosyl-L-methionine</keyword>
<evidence type="ECO:0000313" key="12">
    <source>
        <dbReference type="EMBL" id="HJC36961.1"/>
    </source>
</evidence>
<keyword evidence="6" id="KW-0560">Oxidoreductase</keyword>
<feature type="domain" description="4Fe-4S ferredoxin-type" evidence="10">
    <location>
        <begin position="44"/>
        <end position="73"/>
    </location>
</feature>
<dbReference type="PROSITE" id="PS01087">
    <property type="entry name" value="RADICAL_ACTIVATING"/>
    <property type="match status" value="1"/>
</dbReference>
<evidence type="ECO:0000256" key="3">
    <source>
        <dbReference type="ARBA" id="ARBA00022485"/>
    </source>
</evidence>
<dbReference type="Gene3D" id="3.20.20.70">
    <property type="entry name" value="Aldolase class I"/>
    <property type="match status" value="1"/>
</dbReference>
<dbReference type="PIRSF" id="PIRSF000371">
    <property type="entry name" value="PFL_act_enz"/>
    <property type="match status" value="1"/>
</dbReference>
<evidence type="ECO:0000259" key="11">
    <source>
        <dbReference type="PROSITE" id="PS51918"/>
    </source>
</evidence>
<dbReference type="NCBIfam" id="TIGR02494">
    <property type="entry name" value="PFLE_PFLC"/>
    <property type="match status" value="1"/>
</dbReference>
<evidence type="ECO:0000256" key="4">
    <source>
        <dbReference type="ARBA" id="ARBA00022691"/>
    </source>
</evidence>
<dbReference type="PANTHER" id="PTHR30352:SF4">
    <property type="entry name" value="PYRUVATE FORMATE-LYASE 2-ACTIVATING ENZYME"/>
    <property type="match status" value="1"/>
</dbReference>
<evidence type="ECO:0000256" key="1">
    <source>
        <dbReference type="ARBA" id="ARBA00001966"/>
    </source>
</evidence>
<comment type="caution">
    <text evidence="12">The sequence shown here is derived from an EMBL/GenBank/DDBJ whole genome shotgun (WGS) entry which is preliminary data.</text>
</comment>
<accession>A0A9D2SWR0</accession>
<dbReference type="PANTHER" id="PTHR30352">
    <property type="entry name" value="PYRUVATE FORMATE-LYASE-ACTIVATING ENZYME"/>
    <property type="match status" value="1"/>
</dbReference>
<dbReference type="InterPro" id="IPR017900">
    <property type="entry name" value="4Fe4S_Fe_S_CS"/>
</dbReference>
<dbReference type="InterPro" id="IPR058240">
    <property type="entry name" value="rSAM_sf"/>
</dbReference>
<dbReference type="SFLD" id="SFLDG01066">
    <property type="entry name" value="organic_radical-activating_enz"/>
    <property type="match status" value="1"/>
</dbReference>
<evidence type="ECO:0000259" key="10">
    <source>
        <dbReference type="PROSITE" id="PS51379"/>
    </source>
</evidence>
<dbReference type="InterPro" id="IPR001989">
    <property type="entry name" value="Radical_activat_CS"/>
</dbReference>
<evidence type="ECO:0000313" key="13">
    <source>
        <dbReference type="Proteomes" id="UP000823896"/>
    </source>
</evidence>
<comment type="similarity">
    <text evidence="2">Belongs to the organic radical-activating enzymes family.</text>
</comment>
<comment type="cofactor">
    <cofactor evidence="1">
        <name>[4Fe-4S] cluster</name>
        <dbReference type="ChEBI" id="CHEBI:49883"/>
    </cofactor>
</comment>
<dbReference type="SUPFAM" id="SSF54862">
    <property type="entry name" value="4Fe-4S ferredoxins"/>
    <property type="match status" value="1"/>
</dbReference>
<gene>
    <name evidence="12" type="ORF">H9702_07535</name>
</gene>
<dbReference type="AlphaFoldDB" id="A0A9D2SWR0"/>
<protein>
    <submittedName>
        <fullName evidence="12">Glycyl-radical enzyme activating protein</fullName>
    </submittedName>
</protein>
<proteinExistence type="inferred from homology"/>
<organism evidence="12 13">
    <name type="scientific">Candidatus Merdibacter merdavium</name>
    <dbReference type="NCBI Taxonomy" id="2838692"/>
    <lineage>
        <taxon>Bacteria</taxon>
        <taxon>Bacillati</taxon>
        <taxon>Bacillota</taxon>
        <taxon>Erysipelotrichia</taxon>
        <taxon>Erysipelotrichales</taxon>
        <taxon>Erysipelotrichaceae</taxon>
        <taxon>Merdibacter</taxon>
    </lineage>
</organism>
<dbReference type="PROSITE" id="PS00198">
    <property type="entry name" value="4FE4S_FER_1"/>
    <property type="match status" value="1"/>
</dbReference>
<keyword evidence="8" id="KW-0411">Iron-sulfur</keyword>
<dbReference type="GO" id="GO:0046872">
    <property type="term" value="F:metal ion binding"/>
    <property type="evidence" value="ECO:0007669"/>
    <property type="project" value="UniProtKB-KW"/>
</dbReference>
<evidence type="ECO:0000256" key="9">
    <source>
        <dbReference type="ARBA" id="ARBA00047365"/>
    </source>
</evidence>
<dbReference type="Gene3D" id="3.30.70.20">
    <property type="match status" value="1"/>
</dbReference>
<name>A0A9D2SWR0_9FIRM</name>